<reference evidence="3 4" key="1">
    <citation type="submission" date="2016-10" db="EMBL/GenBank/DDBJ databases">
        <title>Paenibacillus species isolates.</title>
        <authorList>
            <person name="Beno S.M."/>
        </authorList>
    </citation>
    <scope>NUCLEOTIDE SEQUENCE [LARGE SCALE GENOMIC DNA]</scope>
    <source>
        <strain evidence="3 4">FSL H7-0918</strain>
    </source>
</reference>
<dbReference type="InterPro" id="IPR048567">
    <property type="entry name" value="CyanoTRADDas_TM"/>
</dbReference>
<keyword evidence="1" id="KW-1133">Transmembrane helix</keyword>
<keyword evidence="1" id="KW-0812">Transmembrane</keyword>
<feature type="domain" description="Cyanobacterial TRADD-N associated 2 transmembrane" evidence="2">
    <location>
        <begin position="2"/>
        <end position="47"/>
    </location>
</feature>
<keyword evidence="1" id="KW-0472">Membrane</keyword>
<organism evidence="3 4">
    <name type="scientific">Paenibacillus odorifer</name>
    <dbReference type="NCBI Taxonomy" id="189426"/>
    <lineage>
        <taxon>Bacteria</taxon>
        <taxon>Bacillati</taxon>
        <taxon>Bacillota</taxon>
        <taxon>Bacilli</taxon>
        <taxon>Bacillales</taxon>
        <taxon>Paenibacillaceae</taxon>
        <taxon>Paenibacillus</taxon>
    </lineage>
</organism>
<accession>A0AB36J381</accession>
<evidence type="ECO:0000256" key="1">
    <source>
        <dbReference type="SAM" id="Phobius"/>
    </source>
</evidence>
<gene>
    <name evidence="3" type="ORF">BSK47_30555</name>
</gene>
<dbReference type="EMBL" id="MPTO01000047">
    <property type="protein sequence ID" value="OME10560.1"/>
    <property type="molecule type" value="Genomic_DNA"/>
</dbReference>
<evidence type="ECO:0000313" key="3">
    <source>
        <dbReference type="EMBL" id="OME10560.1"/>
    </source>
</evidence>
<dbReference type="AlphaFoldDB" id="A0AB36J381"/>
<dbReference type="Pfam" id="PF20712">
    <property type="entry name" value="CyanoTRADDas_TM"/>
    <property type="match status" value="1"/>
</dbReference>
<feature type="transmembrane region" description="Helical" evidence="1">
    <location>
        <begin position="18"/>
        <end position="40"/>
    </location>
</feature>
<name>A0AB36J381_9BACL</name>
<comment type="caution">
    <text evidence="3">The sequence shown here is derived from an EMBL/GenBank/DDBJ whole genome shotgun (WGS) entry which is preliminary data.</text>
</comment>
<dbReference type="Proteomes" id="UP000187323">
    <property type="component" value="Unassembled WGS sequence"/>
</dbReference>
<sequence>MIAAGLITSYVVEGAKDIAYIAGASGVVIEIVSGLMFYLYSKTIMQLKEYHDSLLSVQNMLLSFKLFEDHKESIDSTEIMKQMIEHLLVSKSKL</sequence>
<protein>
    <recommendedName>
        <fullName evidence="2">Cyanobacterial TRADD-N associated 2 transmembrane domain-containing protein</fullName>
    </recommendedName>
</protein>
<proteinExistence type="predicted"/>
<evidence type="ECO:0000313" key="4">
    <source>
        <dbReference type="Proteomes" id="UP000187323"/>
    </source>
</evidence>
<evidence type="ECO:0000259" key="2">
    <source>
        <dbReference type="Pfam" id="PF20712"/>
    </source>
</evidence>